<gene>
    <name evidence="1" type="ORF">FC678_01305</name>
</gene>
<dbReference type="Gene3D" id="3.30.565.10">
    <property type="entry name" value="Histidine kinase-like ATPase, C-terminal domain"/>
    <property type="match status" value="1"/>
</dbReference>
<sequence length="71" mass="8218">MGFISIPEENNPELVRLSFTVKDTGIGIPTDKIDRLFHSFNHPKGLCSSFLYIARRGLLYHFQPNIERELQ</sequence>
<dbReference type="InterPro" id="IPR036890">
    <property type="entry name" value="HATPase_C_sf"/>
</dbReference>
<dbReference type="SUPFAM" id="SSF55874">
    <property type="entry name" value="ATPase domain of HSP90 chaperone/DNA topoisomerase II/histidine kinase"/>
    <property type="match status" value="1"/>
</dbReference>
<evidence type="ECO:0000313" key="2">
    <source>
        <dbReference type="Proteomes" id="UP000309170"/>
    </source>
</evidence>
<dbReference type="AlphaFoldDB" id="A0A9X9EUF1"/>
<comment type="caution">
    <text evidence="1">The sequence shown here is derived from an EMBL/GenBank/DDBJ whole genome shotgun (WGS) entry which is preliminary data.</text>
</comment>
<evidence type="ECO:0000313" key="1">
    <source>
        <dbReference type="EMBL" id="TKH15925.1"/>
    </source>
</evidence>
<dbReference type="OrthoDB" id="9760839at2"/>
<accession>A0A9X9EUF1</accession>
<dbReference type="Proteomes" id="UP000309170">
    <property type="component" value="Unassembled WGS sequence"/>
</dbReference>
<protein>
    <recommendedName>
        <fullName evidence="3">Histidine kinase/HSP90-like ATPase domain-containing protein</fullName>
    </recommendedName>
</protein>
<name>A0A9X9EUF1_9BACI</name>
<reference evidence="1 2" key="1">
    <citation type="journal article" date="2019" name="Environ. Microbiol.">
        <title>An active ?-lactamase is a part of an orchestrated cell wall stress resistance network of Bacillus subtilis and related rhizosphere species.</title>
        <authorList>
            <person name="Bucher T."/>
            <person name="Keren-Paz A."/>
            <person name="Hausser J."/>
            <person name="Olender T."/>
            <person name="Cytryn E."/>
            <person name="Kolodkin-Gal I."/>
        </authorList>
    </citation>
    <scope>NUCLEOTIDE SEQUENCE [LARGE SCALE GENOMIC DNA]</scope>
    <source>
        <strain evidence="1 2">I4</strain>
    </source>
</reference>
<organism evidence="1 2">
    <name type="scientific">Peribacillus simplex</name>
    <dbReference type="NCBI Taxonomy" id="1478"/>
    <lineage>
        <taxon>Bacteria</taxon>
        <taxon>Bacillati</taxon>
        <taxon>Bacillota</taxon>
        <taxon>Bacilli</taxon>
        <taxon>Bacillales</taxon>
        <taxon>Bacillaceae</taxon>
        <taxon>Peribacillus</taxon>
    </lineage>
</organism>
<proteinExistence type="predicted"/>
<dbReference type="EMBL" id="SZNT01000008">
    <property type="protein sequence ID" value="TKH15925.1"/>
    <property type="molecule type" value="Genomic_DNA"/>
</dbReference>
<evidence type="ECO:0008006" key="3">
    <source>
        <dbReference type="Google" id="ProtNLM"/>
    </source>
</evidence>